<dbReference type="PROSITE" id="PS51725">
    <property type="entry name" value="ABM"/>
    <property type="match status" value="1"/>
</dbReference>
<dbReference type="EMBL" id="CP001848">
    <property type="protein sequence ID" value="ADB17544.1"/>
    <property type="molecule type" value="Genomic_DNA"/>
</dbReference>
<dbReference type="InterPro" id="IPR007138">
    <property type="entry name" value="ABM_dom"/>
</dbReference>
<feature type="domain" description="ABM" evidence="2">
    <location>
        <begin position="56"/>
        <end position="145"/>
    </location>
</feature>
<dbReference type="InterPro" id="IPR011008">
    <property type="entry name" value="Dimeric_a/b-barrel"/>
</dbReference>
<dbReference type="Gene3D" id="3.30.70.100">
    <property type="match status" value="1"/>
</dbReference>
<dbReference type="eggNOG" id="COG1359">
    <property type="taxonomic scope" value="Bacteria"/>
</dbReference>
<keyword evidence="1" id="KW-0732">Signal</keyword>
<sequence length="152" mass="16740" precursor="true">MSRSYIRFVWAAVWLVAMWMAVQTTQAQESAPETKANPVGELVARITKAVGDDKPFSLIVRLKLKPEAIESFIAAAKEGAAESRKEAGCLLYDFHQNQEDPTEVFVLENWKDVAALKLHLASPHFAKLGAAVGPAVVEPMQVRITKLVTPIQ</sequence>
<reference evidence="3 4" key="1">
    <citation type="journal article" date="2009" name="Stand. Genomic Sci.">
        <title>Complete genome sequence of Pirellula staleyi type strain (ATCC 27377).</title>
        <authorList>
            <person name="Clum A."/>
            <person name="Tindall B.J."/>
            <person name="Sikorski J."/>
            <person name="Ivanova N."/>
            <person name="Mavrommatis K."/>
            <person name="Lucas S."/>
            <person name="Glavina del Rio T."/>
            <person name="Nolan M."/>
            <person name="Chen F."/>
            <person name="Tice H."/>
            <person name="Pitluck S."/>
            <person name="Cheng J.F."/>
            <person name="Chertkov O."/>
            <person name="Brettin T."/>
            <person name="Han C."/>
            <person name="Detter J.C."/>
            <person name="Kuske C."/>
            <person name="Bruce D."/>
            <person name="Goodwin L."/>
            <person name="Ovchinikova G."/>
            <person name="Pati A."/>
            <person name="Mikhailova N."/>
            <person name="Chen A."/>
            <person name="Palaniappan K."/>
            <person name="Land M."/>
            <person name="Hauser L."/>
            <person name="Chang Y.J."/>
            <person name="Jeffries C.D."/>
            <person name="Chain P."/>
            <person name="Rohde M."/>
            <person name="Goker M."/>
            <person name="Bristow J."/>
            <person name="Eisen J.A."/>
            <person name="Markowitz V."/>
            <person name="Hugenholtz P."/>
            <person name="Kyrpides N.C."/>
            <person name="Klenk H.P."/>
            <person name="Lapidus A."/>
        </authorList>
    </citation>
    <scope>NUCLEOTIDE SEQUENCE [LARGE SCALE GENOMIC DNA]</scope>
    <source>
        <strain evidence="4">ATCC 27377 / DSM 6068 / ICPB 4128</strain>
    </source>
</reference>
<dbReference type="InterPro" id="IPR050744">
    <property type="entry name" value="AI-2_Isomerase_LsrG"/>
</dbReference>
<dbReference type="SUPFAM" id="SSF54909">
    <property type="entry name" value="Dimeric alpha+beta barrel"/>
    <property type="match status" value="1"/>
</dbReference>
<evidence type="ECO:0000256" key="1">
    <source>
        <dbReference type="SAM" id="SignalP"/>
    </source>
</evidence>
<name>D2R8K3_PIRSD</name>
<organism evidence="3 4">
    <name type="scientific">Pirellula staleyi (strain ATCC 27377 / DSM 6068 / ICPB 4128)</name>
    <name type="common">Pirella staleyi</name>
    <dbReference type="NCBI Taxonomy" id="530564"/>
    <lineage>
        <taxon>Bacteria</taxon>
        <taxon>Pseudomonadati</taxon>
        <taxon>Planctomycetota</taxon>
        <taxon>Planctomycetia</taxon>
        <taxon>Pirellulales</taxon>
        <taxon>Pirellulaceae</taxon>
        <taxon>Pirellula</taxon>
    </lineage>
</organism>
<dbReference type="HOGENOM" id="CLU_1720653_0_0_0"/>
<dbReference type="PANTHER" id="PTHR33336">
    <property type="entry name" value="QUINOL MONOOXYGENASE YGIN-RELATED"/>
    <property type="match status" value="1"/>
</dbReference>
<feature type="signal peptide" evidence="1">
    <location>
        <begin position="1"/>
        <end position="27"/>
    </location>
</feature>
<evidence type="ECO:0000313" key="3">
    <source>
        <dbReference type="EMBL" id="ADB17544.1"/>
    </source>
</evidence>
<dbReference type="PANTHER" id="PTHR33336:SF15">
    <property type="entry name" value="ABM DOMAIN-CONTAINING PROTEIN"/>
    <property type="match status" value="1"/>
</dbReference>
<gene>
    <name evidence="3" type="ordered locus">Psta_2879</name>
</gene>
<proteinExistence type="predicted"/>
<keyword evidence="3" id="KW-0503">Monooxygenase</keyword>
<dbReference type="GO" id="GO:0004497">
    <property type="term" value="F:monooxygenase activity"/>
    <property type="evidence" value="ECO:0007669"/>
    <property type="project" value="UniProtKB-KW"/>
</dbReference>
<dbReference type="KEGG" id="psl:Psta_2879"/>
<dbReference type="Proteomes" id="UP000001887">
    <property type="component" value="Chromosome"/>
</dbReference>
<evidence type="ECO:0000259" key="2">
    <source>
        <dbReference type="PROSITE" id="PS51725"/>
    </source>
</evidence>
<keyword evidence="3" id="KW-0560">Oxidoreductase</keyword>
<protein>
    <submittedName>
        <fullName evidence="3">Antibiotic biosynthesis monooxygenase</fullName>
    </submittedName>
</protein>
<evidence type="ECO:0000313" key="4">
    <source>
        <dbReference type="Proteomes" id="UP000001887"/>
    </source>
</evidence>
<dbReference type="AlphaFoldDB" id="D2R8K3"/>
<keyword evidence="4" id="KW-1185">Reference proteome</keyword>
<dbReference type="Pfam" id="PF03992">
    <property type="entry name" value="ABM"/>
    <property type="match status" value="1"/>
</dbReference>
<feature type="chain" id="PRO_5003036114" evidence="1">
    <location>
        <begin position="28"/>
        <end position="152"/>
    </location>
</feature>
<accession>D2R8K3</accession>